<protein>
    <submittedName>
        <fullName evidence="2">Uncharacterized protein</fullName>
    </submittedName>
</protein>
<dbReference type="Proteomes" id="UP001597557">
    <property type="component" value="Unassembled WGS sequence"/>
</dbReference>
<comment type="caution">
    <text evidence="2">The sequence shown here is derived from an EMBL/GenBank/DDBJ whole genome shotgun (WGS) entry which is preliminary data.</text>
</comment>
<keyword evidence="1" id="KW-0732">Signal</keyword>
<gene>
    <name evidence="2" type="ORF">ACFS5N_16110</name>
</gene>
<feature type="signal peptide" evidence="1">
    <location>
        <begin position="1"/>
        <end position="23"/>
    </location>
</feature>
<accession>A0ABW5YGQ8</accession>
<reference evidence="3" key="1">
    <citation type="journal article" date="2019" name="Int. J. Syst. Evol. Microbiol.">
        <title>The Global Catalogue of Microorganisms (GCM) 10K type strain sequencing project: providing services to taxonomists for standard genome sequencing and annotation.</title>
        <authorList>
            <consortium name="The Broad Institute Genomics Platform"/>
            <consortium name="The Broad Institute Genome Sequencing Center for Infectious Disease"/>
            <person name="Wu L."/>
            <person name="Ma J."/>
        </authorList>
    </citation>
    <scope>NUCLEOTIDE SEQUENCE [LARGE SCALE GENOMIC DNA]</scope>
    <source>
        <strain evidence="3">KCTC 22437</strain>
    </source>
</reference>
<dbReference type="EMBL" id="JBHUPD010000003">
    <property type="protein sequence ID" value="MFD2874007.1"/>
    <property type="molecule type" value="Genomic_DNA"/>
</dbReference>
<dbReference type="RefSeq" id="WP_377187841.1">
    <property type="nucleotide sequence ID" value="NZ_JBHUPD010000003.1"/>
</dbReference>
<feature type="chain" id="PRO_5046126728" evidence="1">
    <location>
        <begin position="24"/>
        <end position="86"/>
    </location>
</feature>
<keyword evidence="3" id="KW-1185">Reference proteome</keyword>
<evidence type="ECO:0000313" key="3">
    <source>
        <dbReference type="Proteomes" id="UP001597557"/>
    </source>
</evidence>
<name>A0ABW5YGQ8_9SPHI</name>
<evidence type="ECO:0000256" key="1">
    <source>
        <dbReference type="SAM" id="SignalP"/>
    </source>
</evidence>
<organism evidence="2 3">
    <name type="scientific">Mucilaginibacter ximonensis</name>
    <dbReference type="NCBI Taxonomy" id="538021"/>
    <lineage>
        <taxon>Bacteria</taxon>
        <taxon>Pseudomonadati</taxon>
        <taxon>Bacteroidota</taxon>
        <taxon>Sphingobacteriia</taxon>
        <taxon>Sphingobacteriales</taxon>
        <taxon>Sphingobacteriaceae</taxon>
        <taxon>Mucilaginibacter</taxon>
    </lineage>
</organism>
<sequence length="86" mass="9726">MIKTLRGLLLCAIGLLLSLNTNAQARQLRKTDSVFVLIKQYIVTKNPDAIYNLADARFKKSIQHGDFNDFLAKELFPLGIVERLAH</sequence>
<proteinExistence type="predicted"/>
<evidence type="ECO:0000313" key="2">
    <source>
        <dbReference type="EMBL" id="MFD2874007.1"/>
    </source>
</evidence>